<evidence type="ECO:0000256" key="1">
    <source>
        <dbReference type="SAM" id="MobiDB-lite"/>
    </source>
</evidence>
<keyword evidence="3" id="KW-1185">Reference proteome</keyword>
<organism evidence="2 3">
    <name type="scientific">Helicocarpus griseus UAMH5409</name>
    <dbReference type="NCBI Taxonomy" id="1447875"/>
    <lineage>
        <taxon>Eukaryota</taxon>
        <taxon>Fungi</taxon>
        <taxon>Dikarya</taxon>
        <taxon>Ascomycota</taxon>
        <taxon>Pezizomycotina</taxon>
        <taxon>Eurotiomycetes</taxon>
        <taxon>Eurotiomycetidae</taxon>
        <taxon>Onygenales</taxon>
        <taxon>Ajellomycetaceae</taxon>
        <taxon>Helicocarpus</taxon>
    </lineage>
</organism>
<dbReference type="AlphaFoldDB" id="A0A2B7Y412"/>
<evidence type="ECO:0000313" key="3">
    <source>
        <dbReference type="Proteomes" id="UP000223968"/>
    </source>
</evidence>
<feature type="region of interest" description="Disordered" evidence="1">
    <location>
        <begin position="1"/>
        <end position="24"/>
    </location>
</feature>
<protein>
    <submittedName>
        <fullName evidence="2">Uncharacterized protein</fullName>
    </submittedName>
</protein>
<dbReference type="Proteomes" id="UP000223968">
    <property type="component" value="Unassembled WGS sequence"/>
</dbReference>
<evidence type="ECO:0000313" key="2">
    <source>
        <dbReference type="EMBL" id="PGH15781.1"/>
    </source>
</evidence>
<reference evidence="2 3" key="1">
    <citation type="submission" date="2017-10" db="EMBL/GenBank/DDBJ databases">
        <title>Comparative genomics in systemic dimorphic fungi from Ajellomycetaceae.</title>
        <authorList>
            <person name="Munoz J.F."/>
            <person name="Mcewen J.G."/>
            <person name="Clay O.K."/>
            <person name="Cuomo C.A."/>
        </authorList>
    </citation>
    <scope>NUCLEOTIDE SEQUENCE [LARGE SCALE GENOMIC DNA]</scope>
    <source>
        <strain evidence="2 3">UAMH5409</strain>
    </source>
</reference>
<feature type="compositionally biased region" description="Basic and acidic residues" evidence="1">
    <location>
        <begin position="1"/>
        <end position="19"/>
    </location>
</feature>
<gene>
    <name evidence="2" type="ORF">AJ79_02161</name>
</gene>
<name>A0A2B7Y412_9EURO</name>
<comment type="caution">
    <text evidence="2">The sequence shown here is derived from an EMBL/GenBank/DDBJ whole genome shotgun (WGS) entry which is preliminary data.</text>
</comment>
<accession>A0A2B7Y412</accession>
<dbReference type="EMBL" id="PDNB01000022">
    <property type="protein sequence ID" value="PGH15781.1"/>
    <property type="molecule type" value="Genomic_DNA"/>
</dbReference>
<sequence>MTKPRLDASKRDDNHDNHDIPSLGLALPDVEQSDAKPPEPGPCYWLAVDDIPTISSPYSTRVSASVPSPLPEWTCHGVYHDGRLQFDARHTGMLLQGEPLTWLGHDDLC</sequence>
<proteinExistence type="predicted"/>